<dbReference type="GO" id="GO:0050242">
    <property type="term" value="F:pyruvate, phosphate dikinase activity"/>
    <property type="evidence" value="ECO:0007669"/>
    <property type="project" value="UniProtKB-EC"/>
</dbReference>
<accession>A0ABU7RZC0</accession>
<dbReference type="PANTHER" id="PTHR22931">
    <property type="entry name" value="PHOSPHOENOLPYRUVATE DIKINASE-RELATED"/>
    <property type="match status" value="1"/>
</dbReference>
<dbReference type="Pfam" id="PF00391">
    <property type="entry name" value="PEP-utilizers"/>
    <property type="match status" value="1"/>
</dbReference>
<dbReference type="PROSITE" id="PS00370">
    <property type="entry name" value="PEP_ENZYMES_PHOS_SITE"/>
    <property type="match status" value="1"/>
</dbReference>
<keyword evidence="3" id="KW-0670">Pyruvate</keyword>
<reference evidence="3 4" key="1">
    <citation type="submission" date="2024-01" db="EMBL/GenBank/DDBJ databases">
        <title>Genome insights into Plantactinospora sonchi sp. nov.</title>
        <authorList>
            <person name="Wang L."/>
        </authorList>
    </citation>
    <scope>NUCLEOTIDE SEQUENCE [LARGE SCALE GENOMIC DNA]</scope>
    <source>
        <strain evidence="3 4">NEAU-QY2</strain>
    </source>
</reference>
<comment type="caution">
    <text evidence="3">The sequence shown here is derived from an EMBL/GenBank/DDBJ whole genome shotgun (WGS) entry which is preliminary data.</text>
</comment>
<feature type="domain" description="Pyruvate phosphate dikinase AMP/ATP-binding" evidence="2">
    <location>
        <begin position="55"/>
        <end position="276"/>
    </location>
</feature>
<dbReference type="Gene3D" id="3.30.1490.20">
    <property type="entry name" value="ATP-grasp fold, A domain"/>
    <property type="match status" value="1"/>
</dbReference>
<organism evidence="3 4">
    <name type="scientific">Plantactinospora sonchi</name>
    <dbReference type="NCBI Taxonomy" id="1544735"/>
    <lineage>
        <taxon>Bacteria</taxon>
        <taxon>Bacillati</taxon>
        <taxon>Actinomycetota</taxon>
        <taxon>Actinomycetes</taxon>
        <taxon>Micromonosporales</taxon>
        <taxon>Micromonosporaceae</taxon>
        <taxon>Plantactinospora</taxon>
    </lineage>
</organism>
<dbReference type="SUPFAM" id="SSF52009">
    <property type="entry name" value="Phosphohistidine domain"/>
    <property type="match status" value="1"/>
</dbReference>
<gene>
    <name evidence="3" type="ORF">V1633_25690</name>
</gene>
<dbReference type="Gene3D" id="1.10.189.10">
    <property type="entry name" value="Pyruvate Phosphate Dikinase, domain 2"/>
    <property type="match status" value="1"/>
</dbReference>
<dbReference type="InterPro" id="IPR010121">
    <property type="entry name" value="Pyruvate_phosphate_dikinase"/>
</dbReference>
<dbReference type="InterPro" id="IPR018274">
    <property type="entry name" value="PEP_util_AS"/>
</dbReference>
<dbReference type="Pfam" id="PF01326">
    <property type="entry name" value="PPDK_N"/>
    <property type="match status" value="1"/>
</dbReference>
<sequence>MRWIHPLTAELDAPADVLGAKAAGLVLLRRLGLPVPPGFVIGTPAYRAFRQAGRLPDGLDAELGTAIADLERTTGRTFGGPGRPLVVSVRSGAGVSMPGMMSTVLNVGLTTGATAGLAAETGDPRLALDSRLGLLTSFAAATGLDPARPAALPETAGTAETGDERARLSRAVEAVAAAVADRGGPPVPDEATAQLEQAVVAVLRSWDTPRARTYRELHDIPHDLGTAVTVQAMVFGNRDQHSGTGVAFSRNPDTGDPVPFGEVLFGRQGEEVVSGRSLTRPLADLAGRQPEVWTGLRQAMDQVERHYRDACYLEFTFEAGELWLLQVRPARFVGAAAVRLAVNLADQGMIGRDEALRRISPGQLRHARTPRLATGDGADLLARGRGAGPGVAVGRVATTADRAVRMAATGPVILVRPETSPLDLHGLAAAAGVVTARGGPTSHAAVVARAMGKPAVVGIADLVVADDAIRVAGRTIPEGTVIAVDGTGGDVVLGSPRVTTGGADPHLRQLLDWADAVSGDASERPDAVRLDAAHAALARRREPPPERRAR</sequence>
<name>A0ABU7RZC0_9ACTN</name>
<dbReference type="RefSeq" id="WP_331216962.1">
    <property type="nucleotide sequence ID" value="NZ_JAZGQK010000023.1"/>
</dbReference>
<dbReference type="InterPro" id="IPR008279">
    <property type="entry name" value="PEP-util_enz_mobile_dom"/>
</dbReference>
<dbReference type="EC" id="2.7.9.1" evidence="3"/>
<protein>
    <submittedName>
        <fullName evidence="3">Pyruvate, phosphate dikinase</fullName>
        <ecNumber evidence="3">2.7.9.1</ecNumber>
    </submittedName>
</protein>
<dbReference type="InterPro" id="IPR036637">
    <property type="entry name" value="Phosphohistidine_dom_sf"/>
</dbReference>
<dbReference type="PANTHER" id="PTHR22931:SF9">
    <property type="entry name" value="PYRUVATE, PHOSPHATE DIKINASE 1, CHLOROPLASTIC"/>
    <property type="match status" value="1"/>
</dbReference>
<dbReference type="NCBIfam" id="NF004531">
    <property type="entry name" value="PRK05878.1"/>
    <property type="match status" value="1"/>
</dbReference>
<dbReference type="InterPro" id="IPR013815">
    <property type="entry name" value="ATP_grasp_subdomain_1"/>
</dbReference>
<keyword evidence="4" id="KW-1185">Reference proteome</keyword>
<evidence type="ECO:0000313" key="4">
    <source>
        <dbReference type="Proteomes" id="UP001332243"/>
    </source>
</evidence>
<dbReference type="Gene3D" id="3.50.30.10">
    <property type="entry name" value="Phosphohistidine domain"/>
    <property type="match status" value="1"/>
</dbReference>
<feature type="domain" description="PEP-utilising enzyme mobile" evidence="1">
    <location>
        <begin position="411"/>
        <end position="489"/>
    </location>
</feature>
<evidence type="ECO:0000259" key="1">
    <source>
        <dbReference type="Pfam" id="PF00391"/>
    </source>
</evidence>
<proteinExistence type="predicted"/>
<dbReference type="InterPro" id="IPR002192">
    <property type="entry name" value="PPDK_AMP/ATP-bd"/>
</dbReference>
<dbReference type="Gene3D" id="3.30.470.20">
    <property type="entry name" value="ATP-grasp fold, B domain"/>
    <property type="match status" value="1"/>
</dbReference>
<dbReference type="SUPFAM" id="SSF56059">
    <property type="entry name" value="Glutathione synthetase ATP-binding domain-like"/>
    <property type="match status" value="1"/>
</dbReference>
<dbReference type="Proteomes" id="UP001332243">
    <property type="component" value="Unassembled WGS sequence"/>
</dbReference>
<evidence type="ECO:0000313" key="3">
    <source>
        <dbReference type="EMBL" id="MEE6261882.1"/>
    </source>
</evidence>
<evidence type="ECO:0000259" key="2">
    <source>
        <dbReference type="Pfam" id="PF01326"/>
    </source>
</evidence>
<keyword evidence="3" id="KW-0808">Transferase</keyword>
<dbReference type="Gene3D" id="1.20.80.30">
    <property type="match status" value="1"/>
</dbReference>
<dbReference type="EMBL" id="JAZGQK010000023">
    <property type="protein sequence ID" value="MEE6261882.1"/>
    <property type="molecule type" value="Genomic_DNA"/>
</dbReference>